<dbReference type="Gene3D" id="1.10.510.10">
    <property type="entry name" value="Transferase(Phosphotransferase) domain 1"/>
    <property type="match status" value="1"/>
</dbReference>
<dbReference type="STRING" id="1330021.A0A367L0I8"/>
<dbReference type="GO" id="GO:0004672">
    <property type="term" value="F:protein kinase activity"/>
    <property type="evidence" value="ECO:0007669"/>
    <property type="project" value="InterPro"/>
</dbReference>
<evidence type="ECO:0000313" key="3">
    <source>
        <dbReference type="Proteomes" id="UP000253664"/>
    </source>
</evidence>
<dbReference type="InterPro" id="IPR000719">
    <property type="entry name" value="Prot_kinase_dom"/>
</dbReference>
<comment type="caution">
    <text evidence="2">The sequence shown here is derived from an EMBL/GenBank/DDBJ whole genome shotgun (WGS) entry which is preliminary data.</text>
</comment>
<protein>
    <recommendedName>
        <fullName evidence="1">Protein kinase domain-containing protein</fullName>
    </recommendedName>
</protein>
<feature type="domain" description="Protein kinase" evidence="1">
    <location>
        <begin position="32"/>
        <end position="278"/>
    </location>
</feature>
<keyword evidence="3" id="KW-1185">Reference proteome</keyword>
<dbReference type="GO" id="GO:0005524">
    <property type="term" value="F:ATP binding"/>
    <property type="evidence" value="ECO:0007669"/>
    <property type="project" value="InterPro"/>
</dbReference>
<dbReference type="SUPFAM" id="SSF56112">
    <property type="entry name" value="Protein kinase-like (PK-like)"/>
    <property type="match status" value="1"/>
</dbReference>
<sequence>MSMPPSPSENFDVIETNEAFEEIDGIFQFTATLVVYQRGNNVYHAVSKARYSAPTEILGEHLNHDLLIPVSAYCPPWRPEFTRAPDPLPLNTHIKTPRLISFDRLHQSPQPNYIADTILNEVGVCEVLKQNPHPNIARYLGCQVSHGRIIGIGFAKYSTTLMEAVNPGNYMKRQLRSVRGKGEDYNHLLRGVEIRHLHALGFVHNDINPSNIMLCNNTAVIIDFGSCRRQGASLDDVGRTYEWYDENAKFAAPQNDLNALDEIRAWLGDESKAIQFHE</sequence>
<dbReference type="Pfam" id="PF00069">
    <property type="entry name" value="Pkinase"/>
    <property type="match status" value="1"/>
</dbReference>
<dbReference type="OrthoDB" id="4062651at2759"/>
<dbReference type="PANTHER" id="PTHR48011:SF4">
    <property type="entry name" value="MITOGEN-ACTIVATED PROTEIN KINASE KINASE KINASE 19"/>
    <property type="match status" value="1"/>
</dbReference>
<dbReference type="Proteomes" id="UP000253664">
    <property type="component" value="Unassembled WGS sequence"/>
</dbReference>
<dbReference type="InterPro" id="IPR052751">
    <property type="entry name" value="Plant_MAPKKK"/>
</dbReference>
<dbReference type="AlphaFoldDB" id="A0A367L0I8"/>
<dbReference type="EMBL" id="LKCN02000023">
    <property type="protein sequence ID" value="RCI07917.1"/>
    <property type="molecule type" value="Genomic_DNA"/>
</dbReference>
<evidence type="ECO:0000313" key="2">
    <source>
        <dbReference type="EMBL" id="RCI07917.1"/>
    </source>
</evidence>
<accession>A0A367L0I8</accession>
<name>A0A367L0I8_9HYPO</name>
<reference evidence="2 3" key="1">
    <citation type="journal article" date="2015" name="BMC Genomics">
        <title>Insights from the genome of Ophiocordyceps polyrhachis-furcata to pathogenicity and host specificity in insect fungi.</title>
        <authorList>
            <person name="Wichadakul D."/>
            <person name="Kobmoo N."/>
            <person name="Ingsriswang S."/>
            <person name="Tangphatsornruang S."/>
            <person name="Chantasingh D."/>
            <person name="Luangsa-ard J.J."/>
            <person name="Eurwilaichitr L."/>
        </authorList>
    </citation>
    <scope>NUCLEOTIDE SEQUENCE [LARGE SCALE GENOMIC DNA]</scope>
    <source>
        <strain evidence="2 3">BCC 54312</strain>
    </source>
</reference>
<proteinExistence type="predicted"/>
<dbReference type="GO" id="GO:0007165">
    <property type="term" value="P:signal transduction"/>
    <property type="evidence" value="ECO:0007669"/>
    <property type="project" value="TreeGrafter"/>
</dbReference>
<organism evidence="2 3">
    <name type="scientific">Ophiocordyceps polyrhachis-furcata BCC 54312</name>
    <dbReference type="NCBI Taxonomy" id="1330021"/>
    <lineage>
        <taxon>Eukaryota</taxon>
        <taxon>Fungi</taxon>
        <taxon>Dikarya</taxon>
        <taxon>Ascomycota</taxon>
        <taxon>Pezizomycotina</taxon>
        <taxon>Sordariomycetes</taxon>
        <taxon>Hypocreomycetidae</taxon>
        <taxon>Hypocreales</taxon>
        <taxon>Ophiocordycipitaceae</taxon>
        <taxon>Ophiocordyceps</taxon>
    </lineage>
</organism>
<gene>
    <name evidence="2" type="ORF">L249_5886</name>
</gene>
<evidence type="ECO:0000259" key="1">
    <source>
        <dbReference type="PROSITE" id="PS50011"/>
    </source>
</evidence>
<dbReference type="PANTHER" id="PTHR48011">
    <property type="entry name" value="CCR4-NOT TRANSCRIPTIONAL COMPLEX SUBUNIT CAF120-RELATED"/>
    <property type="match status" value="1"/>
</dbReference>
<dbReference type="PROSITE" id="PS50011">
    <property type="entry name" value="PROTEIN_KINASE_DOM"/>
    <property type="match status" value="1"/>
</dbReference>
<dbReference type="InterPro" id="IPR011009">
    <property type="entry name" value="Kinase-like_dom_sf"/>
</dbReference>